<protein>
    <submittedName>
        <fullName evidence="2">Uncharacterized protein</fullName>
    </submittedName>
</protein>
<name>A0A0G0YSM4_9BACT</name>
<evidence type="ECO:0000313" key="3">
    <source>
        <dbReference type="Proteomes" id="UP000034299"/>
    </source>
</evidence>
<reference evidence="2 3" key="1">
    <citation type="journal article" date="2015" name="Nature">
        <title>rRNA introns, odd ribosomes, and small enigmatic genomes across a large radiation of phyla.</title>
        <authorList>
            <person name="Brown C.T."/>
            <person name="Hug L.A."/>
            <person name="Thomas B.C."/>
            <person name="Sharon I."/>
            <person name="Castelle C.J."/>
            <person name="Singh A."/>
            <person name="Wilkins M.J."/>
            <person name="Williams K.H."/>
            <person name="Banfield J.F."/>
        </authorList>
    </citation>
    <scope>NUCLEOTIDE SEQUENCE [LARGE SCALE GENOMIC DNA]</scope>
</reference>
<feature type="region of interest" description="Disordered" evidence="1">
    <location>
        <begin position="16"/>
        <end position="87"/>
    </location>
</feature>
<dbReference type="Proteomes" id="UP000034299">
    <property type="component" value="Unassembled WGS sequence"/>
</dbReference>
<comment type="caution">
    <text evidence="2">The sequence shown here is derived from an EMBL/GenBank/DDBJ whole genome shotgun (WGS) entry which is preliminary data.</text>
</comment>
<evidence type="ECO:0000256" key="1">
    <source>
        <dbReference type="SAM" id="MobiDB-lite"/>
    </source>
</evidence>
<dbReference type="EMBL" id="LCBP01000026">
    <property type="protein sequence ID" value="KKS12686.1"/>
    <property type="molecule type" value="Genomic_DNA"/>
</dbReference>
<feature type="compositionally biased region" description="Acidic residues" evidence="1">
    <location>
        <begin position="34"/>
        <end position="44"/>
    </location>
</feature>
<gene>
    <name evidence="2" type="ORF">UU69_C0026G0002</name>
</gene>
<accession>A0A0G0YSM4</accession>
<dbReference type="AlphaFoldDB" id="A0A0G0YSM4"/>
<proteinExistence type="predicted"/>
<feature type="compositionally biased region" description="Low complexity" evidence="1">
    <location>
        <begin position="65"/>
        <end position="77"/>
    </location>
</feature>
<organism evidence="2 3">
    <name type="scientific">Candidatus Magasanikbacteria bacterium GW2011_GWA2_41_55</name>
    <dbReference type="NCBI Taxonomy" id="1619038"/>
    <lineage>
        <taxon>Bacteria</taxon>
        <taxon>Candidatus Magasanikiibacteriota</taxon>
    </lineage>
</organism>
<evidence type="ECO:0000313" key="2">
    <source>
        <dbReference type="EMBL" id="KKS12686.1"/>
    </source>
</evidence>
<sequence length="196" mass="20757">MILVAMAFAGCSFGYTPPSKASDMAGDTLADSQDSNDGDSDDETNFNPPLPVEDEPLPDLADVATNTDSTDMPDTDTPANTDSDVDNGLDVAEPKADALDTLAETETMIVPPCVVNPLLCADTPPTLLDAEVATTEPTTAEQPMAESNASESAMVEFATVEPTVAVELATAESIATVEFGFRQKPRRMQIPWQKTR</sequence>